<accession>A0A432MMX6</accession>
<name>A0A432MMX6_9BACT</name>
<evidence type="ECO:0000256" key="5">
    <source>
        <dbReference type="ARBA" id="ARBA00022692"/>
    </source>
</evidence>
<evidence type="ECO:0000256" key="13">
    <source>
        <dbReference type="SAM" id="Phobius"/>
    </source>
</evidence>
<dbReference type="GO" id="GO:0006508">
    <property type="term" value="P:proteolysis"/>
    <property type="evidence" value="ECO:0007669"/>
    <property type="project" value="UniProtKB-KW"/>
</dbReference>
<comment type="subcellular location">
    <subcellularLocation>
        <location evidence="2">Membrane</location>
        <topology evidence="2">Multi-pass membrane protein</topology>
    </subcellularLocation>
</comment>
<keyword evidence="6" id="KW-0479">Metal-binding</keyword>
<dbReference type="RefSeq" id="WP_126724357.1">
    <property type="nucleotide sequence ID" value="NZ_RYZH01000008.1"/>
</dbReference>
<dbReference type="PANTHER" id="PTHR39188:SF3">
    <property type="entry name" value="STAGE IV SPORULATION PROTEIN FB"/>
    <property type="match status" value="1"/>
</dbReference>
<feature type="transmembrane region" description="Helical" evidence="13">
    <location>
        <begin position="21"/>
        <end position="39"/>
    </location>
</feature>
<evidence type="ECO:0000313" key="15">
    <source>
        <dbReference type="EMBL" id="RUL88650.1"/>
    </source>
</evidence>
<evidence type="ECO:0000256" key="3">
    <source>
        <dbReference type="ARBA" id="ARBA00007931"/>
    </source>
</evidence>
<evidence type="ECO:0000256" key="9">
    <source>
        <dbReference type="ARBA" id="ARBA00022989"/>
    </source>
</evidence>
<dbReference type="GO" id="GO:0016020">
    <property type="term" value="C:membrane"/>
    <property type="evidence" value="ECO:0007669"/>
    <property type="project" value="UniProtKB-SubCell"/>
</dbReference>
<evidence type="ECO:0000256" key="6">
    <source>
        <dbReference type="ARBA" id="ARBA00022723"/>
    </source>
</evidence>
<dbReference type="GO" id="GO:0046872">
    <property type="term" value="F:metal ion binding"/>
    <property type="evidence" value="ECO:0007669"/>
    <property type="project" value="UniProtKB-KW"/>
</dbReference>
<evidence type="ECO:0000256" key="8">
    <source>
        <dbReference type="ARBA" id="ARBA00022833"/>
    </source>
</evidence>
<keyword evidence="8" id="KW-0862">Zinc</keyword>
<keyword evidence="5 13" id="KW-0812">Transmembrane</keyword>
<dbReference type="AlphaFoldDB" id="A0A432MMX6"/>
<evidence type="ECO:0000259" key="14">
    <source>
        <dbReference type="Pfam" id="PF02163"/>
    </source>
</evidence>
<feature type="domain" description="Peptidase M50" evidence="14">
    <location>
        <begin position="56"/>
        <end position="196"/>
    </location>
</feature>
<sequence>MSDPFSWSINLGRWAGVPIRLHFLLVVFAAVKLLGATLFDADSSVDPLETASWLGLLGLALAAHEVGHAAAARRLGLDSEEVRLWPLGNFAGPAPVSVARAREAMTVALAGPLTSLAIAALLFGGLLFVDAHLVLNPFGHGGTGSGAPMIDGEPAVAFSAIWWIGWFGYLNWVLFLANLIPALPLDGGRALRAYLAGPSLTSTKDGLIAPWMARSFAVLLAITGVIRILFFSPSAGGFELLSLAILIEVMVRHETRMLEDGGYYEDNLFGYDFSEGYTSLEGSGPKVRPYRENALARWRRRRSEARRQRQSAKEAAEERRMDEILAKIHASGRDSLSPEEQRFLTRVSTKYRKRTKTRG</sequence>
<keyword evidence="16" id="KW-1185">Reference proteome</keyword>
<dbReference type="PANTHER" id="PTHR39188">
    <property type="entry name" value="MEMBRANE-ASSOCIATED ZINC METALLOPROTEASE M50B"/>
    <property type="match status" value="1"/>
</dbReference>
<comment type="similarity">
    <text evidence="3">Belongs to the peptidase M50B family.</text>
</comment>
<comment type="caution">
    <text evidence="15">The sequence shown here is derived from an EMBL/GenBank/DDBJ whole genome shotgun (WGS) entry which is preliminary data.</text>
</comment>
<keyword evidence="10" id="KW-0482">Metalloprotease</keyword>
<feature type="compositionally biased region" description="Basic and acidic residues" evidence="12">
    <location>
        <begin position="305"/>
        <end position="320"/>
    </location>
</feature>
<feature type="region of interest" description="Disordered" evidence="12">
    <location>
        <begin position="301"/>
        <end position="320"/>
    </location>
</feature>
<evidence type="ECO:0000256" key="10">
    <source>
        <dbReference type="ARBA" id="ARBA00023049"/>
    </source>
</evidence>
<dbReference type="GO" id="GO:0008237">
    <property type="term" value="F:metallopeptidase activity"/>
    <property type="evidence" value="ECO:0007669"/>
    <property type="project" value="UniProtKB-KW"/>
</dbReference>
<evidence type="ECO:0000256" key="1">
    <source>
        <dbReference type="ARBA" id="ARBA00001947"/>
    </source>
</evidence>
<feature type="compositionally biased region" description="Basic residues" evidence="12">
    <location>
        <begin position="349"/>
        <end position="359"/>
    </location>
</feature>
<keyword evidence="7" id="KW-0378">Hydrolase</keyword>
<reference evidence="15 16" key="1">
    <citation type="submission" date="2018-12" db="EMBL/GenBank/DDBJ databases">
        <authorList>
            <person name="Toschakov S.V."/>
        </authorList>
    </citation>
    <scope>NUCLEOTIDE SEQUENCE [LARGE SCALE GENOMIC DNA]</scope>
    <source>
        <strain evidence="15 16">GM2012</strain>
    </source>
</reference>
<feature type="transmembrane region" description="Helical" evidence="13">
    <location>
        <begin position="107"/>
        <end position="129"/>
    </location>
</feature>
<dbReference type="Proteomes" id="UP000280296">
    <property type="component" value="Unassembled WGS sequence"/>
</dbReference>
<dbReference type="EMBL" id="RYZH01000008">
    <property type="protein sequence ID" value="RUL88650.1"/>
    <property type="molecule type" value="Genomic_DNA"/>
</dbReference>
<evidence type="ECO:0000256" key="12">
    <source>
        <dbReference type="SAM" id="MobiDB-lite"/>
    </source>
</evidence>
<comment type="cofactor">
    <cofactor evidence="1">
        <name>Zn(2+)</name>
        <dbReference type="ChEBI" id="CHEBI:29105"/>
    </cofactor>
</comment>
<keyword evidence="11 13" id="KW-0472">Membrane</keyword>
<dbReference type="OrthoDB" id="211880at2"/>
<dbReference type="InterPro" id="IPR008915">
    <property type="entry name" value="Peptidase_M50"/>
</dbReference>
<evidence type="ECO:0000256" key="7">
    <source>
        <dbReference type="ARBA" id="ARBA00022801"/>
    </source>
</evidence>
<evidence type="ECO:0000313" key="16">
    <source>
        <dbReference type="Proteomes" id="UP000280296"/>
    </source>
</evidence>
<evidence type="ECO:0000256" key="11">
    <source>
        <dbReference type="ARBA" id="ARBA00023136"/>
    </source>
</evidence>
<feature type="region of interest" description="Disordered" evidence="12">
    <location>
        <begin position="330"/>
        <end position="359"/>
    </location>
</feature>
<protein>
    <recommendedName>
        <fullName evidence="14">Peptidase M50 domain-containing protein</fullName>
    </recommendedName>
</protein>
<feature type="transmembrane region" description="Helical" evidence="13">
    <location>
        <begin position="160"/>
        <end position="185"/>
    </location>
</feature>
<proteinExistence type="inferred from homology"/>
<dbReference type="Pfam" id="PF02163">
    <property type="entry name" value="Peptidase_M50"/>
    <property type="match status" value="1"/>
</dbReference>
<keyword evidence="4" id="KW-0645">Protease</keyword>
<reference evidence="15 16" key="2">
    <citation type="submission" date="2019-01" db="EMBL/GenBank/DDBJ databases">
        <title>Tautonia sociabilis, a novel thermotolerant planctomycete of Isosphaeraceae family, isolated from a 4000 m deep subterranean habitat.</title>
        <authorList>
            <person name="Kovaleva O.L."/>
            <person name="Elcheninov A.G."/>
            <person name="Van Heerden E."/>
            <person name="Toshchakov S.V."/>
            <person name="Novikov A."/>
            <person name="Bonch-Osmolovskaya E.A."/>
            <person name="Kublanov I.V."/>
        </authorList>
    </citation>
    <scope>NUCLEOTIDE SEQUENCE [LARGE SCALE GENOMIC DNA]</scope>
    <source>
        <strain evidence="15 16">GM2012</strain>
    </source>
</reference>
<evidence type="ECO:0000256" key="2">
    <source>
        <dbReference type="ARBA" id="ARBA00004141"/>
    </source>
</evidence>
<evidence type="ECO:0000256" key="4">
    <source>
        <dbReference type="ARBA" id="ARBA00022670"/>
    </source>
</evidence>
<keyword evidence="9 13" id="KW-1133">Transmembrane helix</keyword>
<organism evidence="15 16">
    <name type="scientific">Tautonia sociabilis</name>
    <dbReference type="NCBI Taxonomy" id="2080755"/>
    <lineage>
        <taxon>Bacteria</taxon>
        <taxon>Pseudomonadati</taxon>
        <taxon>Planctomycetota</taxon>
        <taxon>Planctomycetia</taxon>
        <taxon>Isosphaerales</taxon>
        <taxon>Isosphaeraceae</taxon>
        <taxon>Tautonia</taxon>
    </lineage>
</organism>
<feature type="transmembrane region" description="Helical" evidence="13">
    <location>
        <begin position="206"/>
        <end position="229"/>
    </location>
</feature>
<gene>
    <name evidence="15" type="ORF">TsocGM_05795</name>
</gene>
<feature type="transmembrane region" description="Helical" evidence="13">
    <location>
        <begin position="51"/>
        <end position="71"/>
    </location>
</feature>